<organism evidence="1 2">
    <name type="scientific">Pleurotus ostreatus</name>
    <name type="common">Oyster mushroom</name>
    <name type="synonym">White-rot fungus</name>
    <dbReference type="NCBI Taxonomy" id="5322"/>
    <lineage>
        <taxon>Eukaryota</taxon>
        <taxon>Fungi</taxon>
        <taxon>Dikarya</taxon>
        <taxon>Basidiomycota</taxon>
        <taxon>Agaricomycotina</taxon>
        <taxon>Agaricomycetes</taxon>
        <taxon>Agaricomycetidae</taxon>
        <taxon>Agaricales</taxon>
        <taxon>Pleurotineae</taxon>
        <taxon>Pleurotaceae</taxon>
        <taxon>Pleurotus</taxon>
    </lineage>
</organism>
<sequence>MFATVNVGKAKDEDGKEITPEIMFETGITSRPKTFSCNITPRSEKAIRIVASECESLSA</sequence>
<evidence type="ECO:0000313" key="2">
    <source>
        <dbReference type="Proteomes" id="UP000623687"/>
    </source>
</evidence>
<name>A0A8H7A319_PLEOS</name>
<proteinExistence type="predicted"/>
<evidence type="ECO:0000313" key="1">
    <source>
        <dbReference type="EMBL" id="KAF7441175.1"/>
    </source>
</evidence>
<gene>
    <name evidence="1" type="ORF">PC9H_001524</name>
</gene>
<dbReference type="Proteomes" id="UP000623687">
    <property type="component" value="Unassembled WGS sequence"/>
</dbReference>
<dbReference type="EMBL" id="JACETU010000001">
    <property type="protein sequence ID" value="KAF7441175.1"/>
    <property type="molecule type" value="Genomic_DNA"/>
</dbReference>
<keyword evidence="2" id="KW-1185">Reference proteome</keyword>
<dbReference type="RefSeq" id="XP_036637019.1">
    <property type="nucleotide sequence ID" value="XM_036771174.1"/>
</dbReference>
<comment type="caution">
    <text evidence="1">The sequence shown here is derived from an EMBL/GenBank/DDBJ whole genome shotgun (WGS) entry which is preliminary data.</text>
</comment>
<reference evidence="1" key="1">
    <citation type="submission" date="2019-07" db="EMBL/GenBank/DDBJ databases">
        <authorList>
            <person name="Palmer J.M."/>
        </authorList>
    </citation>
    <scope>NUCLEOTIDE SEQUENCE</scope>
    <source>
        <strain evidence="1">PC9</strain>
    </source>
</reference>
<dbReference type="AlphaFoldDB" id="A0A8H7A319"/>
<dbReference type="OrthoDB" id="2789670at2759"/>
<accession>A0A8H7A319</accession>
<dbReference type="GeneID" id="59371365"/>
<dbReference type="VEuPathDB" id="FungiDB:PC9H_001524"/>
<protein>
    <submittedName>
        <fullName evidence="1">Uncharacterized protein</fullName>
    </submittedName>
</protein>